<dbReference type="InterPro" id="IPR033985">
    <property type="entry name" value="SusD-like_N"/>
</dbReference>
<dbReference type="OrthoDB" id="5694214at2"/>
<evidence type="ECO:0000259" key="7">
    <source>
        <dbReference type="Pfam" id="PF14322"/>
    </source>
</evidence>
<evidence type="ECO:0000256" key="4">
    <source>
        <dbReference type="ARBA" id="ARBA00023136"/>
    </source>
</evidence>
<keyword evidence="9" id="KW-1185">Reference proteome</keyword>
<feature type="domain" description="RagB/SusD" evidence="6">
    <location>
        <begin position="317"/>
        <end position="478"/>
    </location>
</feature>
<evidence type="ECO:0000256" key="2">
    <source>
        <dbReference type="ARBA" id="ARBA00006275"/>
    </source>
</evidence>
<dbReference type="GO" id="GO:0009279">
    <property type="term" value="C:cell outer membrane"/>
    <property type="evidence" value="ECO:0007669"/>
    <property type="project" value="UniProtKB-SubCell"/>
</dbReference>
<dbReference type="KEGG" id="mrub:DEO27_017565"/>
<dbReference type="InterPro" id="IPR012944">
    <property type="entry name" value="SusD_RagB_dom"/>
</dbReference>
<accession>A0A5C1I0Q3</accession>
<evidence type="ECO:0000256" key="5">
    <source>
        <dbReference type="ARBA" id="ARBA00023237"/>
    </source>
</evidence>
<evidence type="ECO:0000256" key="1">
    <source>
        <dbReference type="ARBA" id="ARBA00004442"/>
    </source>
</evidence>
<sequence length="478" mass="52468">MTVKYTRLFISVFCCCFLACKKELDVYPTTSEVDGNVIIDTKSAATVLNGVYYRFANAGADYNNIPSVKWIDVSESFPSELAGSLKNSGGDDQIYSLSYNAATPGIDRVWNYAYLLVNAANGFIKNITPVSSIPAAVKTEMLAEAKFLRAFGDTELLLYYGEYNNPNSKYGIMLRDEFVNSANINLPRSTVAASYAAILADLDAAISGLPSQNTQNVYACAAAAKLLKARLLINRGGQDDYAQVISLADDVISNGPFDLENNTKDIFLLKGFSSKEVILAIQPFTNENYKFNTNQYYGQFPVSTTFVDLLNNDPRSQWVYKDDQKGTIYGYYYGNINEITKYYSGPVNPAVKTSLSENGYAFRLSEAYLLEAEALTLSGGSLSQAKILLKTVQGRAGVTDFTAVDNTAAAAELQLLVVKEEIKSFFAENGADWFALRRLPLTAAQTIQPSLKTVAQFILPVPQSEIIANNQMIQNPGY</sequence>
<dbReference type="Proteomes" id="UP000251402">
    <property type="component" value="Chromosome"/>
</dbReference>
<dbReference type="Pfam" id="PF14322">
    <property type="entry name" value="SusD-like_3"/>
    <property type="match status" value="1"/>
</dbReference>
<dbReference type="Pfam" id="PF07980">
    <property type="entry name" value="SusD_RagB"/>
    <property type="match status" value="1"/>
</dbReference>
<comment type="similarity">
    <text evidence="2">Belongs to the SusD family.</text>
</comment>
<dbReference type="InterPro" id="IPR011990">
    <property type="entry name" value="TPR-like_helical_dom_sf"/>
</dbReference>
<dbReference type="RefSeq" id="WP_112567543.1">
    <property type="nucleotide sequence ID" value="NZ_CP043450.1"/>
</dbReference>
<protein>
    <submittedName>
        <fullName evidence="8">RagB/SusD family nutrient uptake outer membrane protein</fullName>
    </submittedName>
</protein>
<keyword evidence="3" id="KW-0732">Signal</keyword>
<proteinExistence type="inferred from homology"/>
<evidence type="ECO:0000313" key="8">
    <source>
        <dbReference type="EMBL" id="QEM11757.1"/>
    </source>
</evidence>
<comment type="subcellular location">
    <subcellularLocation>
        <location evidence="1">Cell outer membrane</location>
    </subcellularLocation>
</comment>
<organism evidence="8 9">
    <name type="scientific">Mucilaginibacter rubeus</name>
    <dbReference type="NCBI Taxonomy" id="2027860"/>
    <lineage>
        <taxon>Bacteria</taxon>
        <taxon>Pseudomonadati</taxon>
        <taxon>Bacteroidota</taxon>
        <taxon>Sphingobacteriia</taxon>
        <taxon>Sphingobacteriales</taxon>
        <taxon>Sphingobacteriaceae</taxon>
        <taxon>Mucilaginibacter</taxon>
    </lineage>
</organism>
<feature type="domain" description="SusD-like N-terminal" evidence="7">
    <location>
        <begin position="98"/>
        <end position="218"/>
    </location>
</feature>
<dbReference type="AlphaFoldDB" id="A0A5C1I0Q3"/>
<evidence type="ECO:0000256" key="3">
    <source>
        <dbReference type="ARBA" id="ARBA00022729"/>
    </source>
</evidence>
<dbReference type="EMBL" id="CP043450">
    <property type="protein sequence ID" value="QEM11757.1"/>
    <property type="molecule type" value="Genomic_DNA"/>
</dbReference>
<reference evidence="8" key="1">
    <citation type="submission" date="2019-08" db="EMBL/GenBank/DDBJ databases">
        <title>Comparative genome analysis confer to the adaptation heavy metal polluted environment.</title>
        <authorList>
            <person name="Li Y."/>
        </authorList>
    </citation>
    <scope>NUCLEOTIDE SEQUENCE [LARGE SCALE GENOMIC DNA]</scope>
    <source>
        <strain evidence="8">P1</strain>
    </source>
</reference>
<evidence type="ECO:0000259" key="6">
    <source>
        <dbReference type="Pfam" id="PF07980"/>
    </source>
</evidence>
<name>A0A5C1I0Q3_9SPHI</name>
<gene>
    <name evidence="8" type="ORF">DEO27_017565</name>
</gene>
<evidence type="ECO:0000313" key="9">
    <source>
        <dbReference type="Proteomes" id="UP000251402"/>
    </source>
</evidence>
<dbReference type="SUPFAM" id="SSF48452">
    <property type="entry name" value="TPR-like"/>
    <property type="match status" value="1"/>
</dbReference>
<dbReference type="Gene3D" id="1.25.40.390">
    <property type="match status" value="1"/>
</dbReference>
<keyword evidence="4" id="KW-0472">Membrane</keyword>
<keyword evidence="5" id="KW-0998">Cell outer membrane</keyword>